<comment type="caution">
    <text evidence="2">The sequence shown here is derived from an EMBL/GenBank/DDBJ whole genome shotgun (WGS) entry which is preliminary data.</text>
</comment>
<keyword evidence="1" id="KW-0472">Membrane</keyword>
<accession>A0A428JYE5</accession>
<evidence type="ECO:0000313" key="3">
    <source>
        <dbReference type="Proteomes" id="UP000270620"/>
    </source>
</evidence>
<reference evidence="2 3" key="1">
    <citation type="submission" date="2018-12" db="EMBL/GenBank/DDBJ databases">
        <title>Mangrovimonas spongiae sp. nov., a novel member of the genus Mangrovimonas isolated from marine sponge.</title>
        <authorList>
            <person name="Zhuang L."/>
            <person name="Luo L."/>
        </authorList>
    </citation>
    <scope>NUCLEOTIDE SEQUENCE [LARGE SCALE GENOMIC DNA]</scope>
    <source>
        <strain evidence="2 3">HN-E26</strain>
    </source>
</reference>
<evidence type="ECO:0000256" key="1">
    <source>
        <dbReference type="SAM" id="Phobius"/>
    </source>
</evidence>
<proteinExistence type="predicted"/>
<dbReference type="RefSeq" id="WP_125468131.1">
    <property type="nucleotide sequence ID" value="NZ_RWBG01000004.1"/>
</dbReference>
<feature type="transmembrane region" description="Helical" evidence="1">
    <location>
        <begin position="76"/>
        <end position="94"/>
    </location>
</feature>
<dbReference type="Proteomes" id="UP000270620">
    <property type="component" value="Unassembled WGS sequence"/>
</dbReference>
<sequence>MKNSLIITGQITALLSFIIGTSLFSIQLYFGMFAIPVLLIVGFLLTAFIANLVILSVIVGASILNKIDRNEGLKTCLIMLLNIPIALLYYYLTITFSRNSFLF</sequence>
<dbReference type="EMBL" id="RWBG01000004">
    <property type="protein sequence ID" value="RSK39157.1"/>
    <property type="molecule type" value="Genomic_DNA"/>
</dbReference>
<protein>
    <submittedName>
        <fullName evidence="2">Uncharacterized protein</fullName>
    </submittedName>
</protein>
<name>A0A428JYE5_9FLAO</name>
<evidence type="ECO:0000313" key="2">
    <source>
        <dbReference type="EMBL" id="RSK39157.1"/>
    </source>
</evidence>
<keyword evidence="3" id="KW-1185">Reference proteome</keyword>
<dbReference type="OrthoDB" id="1448012at2"/>
<feature type="transmembrane region" description="Helical" evidence="1">
    <location>
        <begin position="37"/>
        <end position="64"/>
    </location>
</feature>
<dbReference type="AlphaFoldDB" id="A0A428JYE5"/>
<feature type="transmembrane region" description="Helical" evidence="1">
    <location>
        <begin position="12"/>
        <end position="31"/>
    </location>
</feature>
<organism evidence="2 3">
    <name type="scientific">Mangrovimonas spongiae</name>
    <dbReference type="NCBI Taxonomy" id="2494697"/>
    <lineage>
        <taxon>Bacteria</taxon>
        <taxon>Pseudomonadati</taxon>
        <taxon>Bacteroidota</taxon>
        <taxon>Flavobacteriia</taxon>
        <taxon>Flavobacteriales</taxon>
        <taxon>Flavobacteriaceae</taxon>
        <taxon>Mangrovimonas</taxon>
    </lineage>
</organism>
<keyword evidence="1" id="KW-0812">Transmembrane</keyword>
<gene>
    <name evidence="2" type="ORF">EJA19_09450</name>
</gene>
<keyword evidence="1" id="KW-1133">Transmembrane helix</keyword>